<dbReference type="Proteomes" id="UP000630887">
    <property type="component" value="Unassembled WGS sequence"/>
</dbReference>
<evidence type="ECO:0000313" key="1">
    <source>
        <dbReference type="EMBL" id="GIG11472.1"/>
    </source>
</evidence>
<sequence length="125" mass="11996">MGGGVVRQVFAAVAGCAVAAPARGLCGLDVAGVRACGHRVRALPVLVPLPCAEVYARAGSGRAAVSTPSGGSAAVAGWVRASTGIGQGGRVGVVWRVRAVAVVLSRRFGCATAAGSGVVSGLSGG</sequence>
<evidence type="ECO:0000313" key="2">
    <source>
        <dbReference type="Proteomes" id="UP000630887"/>
    </source>
</evidence>
<keyword evidence="2" id="KW-1185">Reference proteome</keyword>
<accession>A0A8J3KYS7</accession>
<comment type="caution">
    <text evidence="1">The sequence shown here is derived from an EMBL/GenBank/DDBJ whole genome shotgun (WGS) entry which is preliminary data.</text>
</comment>
<protein>
    <submittedName>
        <fullName evidence="1">Uncharacterized protein</fullName>
    </submittedName>
</protein>
<name>A0A8J3KYS7_9ACTN</name>
<dbReference type="AlphaFoldDB" id="A0A8J3KYS7"/>
<organism evidence="1 2">
    <name type="scientific">Catellatospora coxensis</name>
    <dbReference type="NCBI Taxonomy" id="310354"/>
    <lineage>
        <taxon>Bacteria</taxon>
        <taxon>Bacillati</taxon>
        <taxon>Actinomycetota</taxon>
        <taxon>Actinomycetes</taxon>
        <taxon>Micromonosporales</taxon>
        <taxon>Micromonosporaceae</taxon>
        <taxon>Catellatospora</taxon>
    </lineage>
</organism>
<reference evidence="1 2" key="1">
    <citation type="submission" date="2021-01" db="EMBL/GenBank/DDBJ databases">
        <title>Whole genome shotgun sequence of Catellatospora coxensis NBRC 107359.</title>
        <authorList>
            <person name="Komaki H."/>
            <person name="Tamura T."/>
        </authorList>
    </citation>
    <scope>NUCLEOTIDE SEQUENCE [LARGE SCALE GENOMIC DNA]</scope>
    <source>
        <strain evidence="1 2">NBRC 107359</strain>
    </source>
</reference>
<gene>
    <name evidence="1" type="ORF">Cco03nite_81720</name>
</gene>
<dbReference type="EMBL" id="BONI01000139">
    <property type="protein sequence ID" value="GIG11472.1"/>
    <property type="molecule type" value="Genomic_DNA"/>
</dbReference>
<proteinExistence type="predicted"/>